<protein>
    <recommendedName>
        <fullName evidence="8">4Fe-4S ferredoxin-type domain-containing protein</fullName>
    </recommendedName>
</protein>
<dbReference type="PANTHER" id="PTHR30176:SF3">
    <property type="entry name" value="FERREDOXIN-TYPE PROTEIN NAPH"/>
    <property type="match status" value="1"/>
</dbReference>
<evidence type="ECO:0000256" key="4">
    <source>
        <dbReference type="ARBA" id="ARBA00022982"/>
    </source>
</evidence>
<feature type="transmembrane region" description="Helical" evidence="7">
    <location>
        <begin position="7"/>
        <end position="27"/>
    </location>
</feature>
<dbReference type="PROSITE" id="PS51379">
    <property type="entry name" value="4FE4S_FER_2"/>
    <property type="match status" value="2"/>
</dbReference>
<feature type="transmembrane region" description="Helical" evidence="7">
    <location>
        <begin position="64"/>
        <end position="84"/>
    </location>
</feature>
<dbReference type="PROSITE" id="PS00198">
    <property type="entry name" value="4FE4S_FER_1"/>
    <property type="match status" value="1"/>
</dbReference>
<feature type="transmembrane region" description="Helical" evidence="7">
    <location>
        <begin position="169"/>
        <end position="187"/>
    </location>
</feature>
<evidence type="ECO:0000313" key="10">
    <source>
        <dbReference type="Proteomes" id="UP000178187"/>
    </source>
</evidence>
<keyword evidence="5" id="KW-0408">Iron</keyword>
<organism evidence="9 10">
    <name type="scientific">Candidatus Danuiimicrobium aquiferis</name>
    <dbReference type="NCBI Taxonomy" id="1801832"/>
    <lineage>
        <taxon>Bacteria</taxon>
        <taxon>Pseudomonadati</taxon>
        <taxon>Candidatus Omnitrophota</taxon>
        <taxon>Candidatus Danuiimicrobium</taxon>
    </lineage>
</organism>
<dbReference type="AlphaFoldDB" id="A0A1G1KR82"/>
<dbReference type="SUPFAM" id="SSF54862">
    <property type="entry name" value="4Fe-4S ferredoxins"/>
    <property type="match status" value="1"/>
</dbReference>
<keyword evidence="1" id="KW-0813">Transport</keyword>
<dbReference type="GO" id="GO:0046872">
    <property type="term" value="F:metal ion binding"/>
    <property type="evidence" value="ECO:0007669"/>
    <property type="project" value="UniProtKB-KW"/>
</dbReference>
<evidence type="ECO:0000313" key="9">
    <source>
        <dbReference type="EMBL" id="OGW95398.1"/>
    </source>
</evidence>
<keyword evidence="7" id="KW-1133">Transmembrane helix</keyword>
<evidence type="ECO:0000256" key="3">
    <source>
        <dbReference type="ARBA" id="ARBA00022723"/>
    </source>
</evidence>
<proteinExistence type="predicted"/>
<dbReference type="InterPro" id="IPR051684">
    <property type="entry name" value="Electron_Trans/Redox"/>
</dbReference>
<dbReference type="Proteomes" id="UP000178187">
    <property type="component" value="Unassembled WGS sequence"/>
</dbReference>
<dbReference type="InterPro" id="IPR017900">
    <property type="entry name" value="4Fe4S_Fe_S_CS"/>
</dbReference>
<feature type="domain" description="4Fe-4S ferredoxin-type" evidence="8">
    <location>
        <begin position="291"/>
        <end position="319"/>
    </location>
</feature>
<evidence type="ECO:0000256" key="1">
    <source>
        <dbReference type="ARBA" id="ARBA00022448"/>
    </source>
</evidence>
<dbReference type="PANTHER" id="PTHR30176">
    <property type="entry name" value="FERREDOXIN-TYPE PROTEIN NAPH"/>
    <property type="match status" value="1"/>
</dbReference>
<accession>A0A1G1KR82</accession>
<evidence type="ECO:0000256" key="2">
    <source>
        <dbReference type="ARBA" id="ARBA00022485"/>
    </source>
</evidence>
<keyword evidence="3" id="KW-0479">Metal-binding</keyword>
<feature type="transmembrane region" description="Helical" evidence="7">
    <location>
        <begin position="126"/>
        <end position="149"/>
    </location>
</feature>
<dbReference type="Pfam" id="PF12801">
    <property type="entry name" value="Fer4_5"/>
    <property type="match status" value="3"/>
</dbReference>
<dbReference type="GO" id="GO:0051539">
    <property type="term" value="F:4 iron, 4 sulfur cluster binding"/>
    <property type="evidence" value="ECO:0007669"/>
    <property type="project" value="UniProtKB-KW"/>
</dbReference>
<feature type="transmembrane region" description="Helical" evidence="7">
    <location>
        <begin position="215"/>
        <end position="235"/>
    </location>
</feature>
<name>A0A1G1KR82_9BACT</name>
<reference evidence="9 10" key="1">
    <citation type="journal article" date="2016" name="Nat. Commun.">
        <title>Thousands of microbial genomes shed light on interconnected biogeochemical processes in an aquifer system.</title>
        <authorList>
            <person name="Anantharaman K."/>
            <person name="Brown C.T."/>
            <person name="Hug L.A."/>
            <person name="Sharon I."/>
            <person name="Castelle C.J."/>
            <person name="Probst A.J."/>
            <person name="Thomas B.C."/>
            <person name="Singh A."/>
            <person name="Wilkins M.J."/>
            <person name="Karaoz U."/>
            <person name="Brodie E.L."/>
            <person name="Williams K.H."/>
            <person name="Hubbard S.S."/>
            <person name="Banfield J.F."/>
        </authorList>
    </citation>
    <scope>NUCLEOTIDE SEQUENCE [LARGE SCALE GENOMIC DNA]</scope>
</reference>
<feature type="domain" description="4Fe-4S ferredoxin-type" evidence="8">
    <location>
        <begin position="261"/>
        <end position="290"/>
    </location>
</feature>
<dbReference type="Gene3D" id="3.30.70.20">
    <property type="match status" value="2"/>
</dbReference>
<dbReference type="Pfam" id="PF13237">
    <property type="entry name" value="Fer4_10"/>
    <property type="match status" value="1"/>
</dbReference>
<evidence type="ECO:0000256" key="5">
    <source>
        <dbReference type="ARBA" id="ARBA00023004"/>
    </source>
</evidence>
<dbReference type="GO" id="GO:0005886">
    <property type="term" value="C:plasma membrane"/>
    <property type="evidence" value="ECO:0007669"/>
    <property type="project" value="TreeGrafter"/>
</dbReference>
<keyword evidence="6" id="KW-0411">Iron-sulfur</keyword>
<keyword evidence="4" id="KW-0249">Electron transport</keyword>
<dbReference type="EMBL" id="MHFR01000063">
    <property type="protein sequence ID" value="OGW95398.1"/>
    <property type="molecule type" value="Genomic_DNA"/>
</dbReference>
<feature type="transmembrane region" description="Helical" evidence="7">
    <location>
        <begin position="33"/>
        <end position="52"/>
    </location>
</feature>
<comment type="caution">
    <text evidence="9">The sequence shown here is derived from an EMBL/GenBank/DDBJ whole genome shotgun (WGS) entry which is preliminary data.</text>
</comment>
<gene>
    <name evidence="9" type="ORF">A3G33_10470</name>
</gene>
<evidence type="ECO:0000256" key="6">
    <source>
        <dbReference type="ARBA" id="ARBA00023014"/>
    </source>
</evidence>
<dbReference type="InterPro" id="IPR017896">
    <property type="entry name" value="4Fe4S_Fe-S-bd"/>
</dbReference>
<keyword evidence="2" id="KW-0004">4Fe-4S</keyword>
<evidence type="ECO:0000256" key="7">
    <source>
        <dbReference type="SAM" id="Phobius"/>
    </source>
</evidence>
<evidence type="ECO:0000259" key="8">
    <source>
        <dbReference type="PROSITE" id="PS51379"/>
    </source>
</evidence>
<sequence length="368" mass="41591">MKKSLDVSLIFSTVLFAILLIFSLISSGQDWPFFYAKLLWSLIISCVGLCIYRTGLISKYRTILFIFIAFFFFLEFKCSGLLLLPQTIPPYCHIAQAPTLFNFIHSQFLAIASGDWKVWGTLTLGFLWLLIILTIGQGICSWVCFYGGIDEACSKLSRKPLIKLNITKAWRDFPIALLIFLLIISFLQGSPIFCSWFCPFKLTTTFWDTEPVARLIQSVLFWLVLILFVIVLPMLSKKRTFCSLICPFGALVSMAGKASPYRISIDKETCSRCGKCYQVCPVFAVEKQPEHAYQISSYCNRCGKCIDICPANAIHMSVQNQLTAISFAKRNGWQIEVQDIFIFLSLLITGVLSGSFVPRVILQLLGVK</sequence>
<feature type="transmembrane region" description="Helical" evidence="7">
    <location>
        <begin position="340"/>
        <end position="362"/>
    </location>
</feature>
<keyword evidence="7" id="KW-0472">Membrane</keyword>
<keyword evidence="7" id="KW-0812">Transmembrane</keyword>